<sequence length="14" mass="1525">MNVLLCFPSSVLDS</sequence>
<protein>
    <submittedName>
        <fullName evidence="1">Uncharacterized protein</fullName>
    </submittedName>
</protein>
<evidence type="ECO:0000313" key="1">
    <source>
        <dbReference type="EMBL" id="MBX66499.1"/>
    </source>
</evidence>
<dbReference type="EMBL" id="GGEC01086015">
    <property type="protein sequence ID" value="MBX66499.1"/>
    <property type="molecule type" value="Transcribed_RNA"/>
</dbReference>
<accession>A0A2P2QHN5</accession>
<name>A0A2P2QHN5_RHIMU</name>
<proteinExistence type="predicted"/>
<reference evidence="1" key="1">
    <citation type="submission" date="2018-02" db="EMBL/GenBank/DDBJ databases">
        <title>Rhizophora mucronata_Transcriptome.</title>
        <authorList>
            <person name="Meera S.P."/>
            <person name="Sreeshan A."/>
            <person name="Augustine A."/>
        </authorList>
    </citation>
    <scope>NUCLEOTIDE SEQUENCE</scope>
    <source>
        <tissue evidence="1">Leaf</tissue>
    </source>
</reference>
<organism evidence="1">
    <name type="scientific">Rhizophora mucronata</name>
    <name type="common">Asiatic mangrove</name>
    <dbReference type="NCBI Taxonomy" id="61149"/>
    <lineage>
        <taxon>Eukaryota</taxon>
        <taxon>Viridiplantae</taxon>
        <taxon>Streptophyta</taxon>
        <taxon>Embryophyta</taxon>
        <taxon>Tracheophyta</taxon>
        <taxon>Spermatophyta</taxon>
        <taxon>Magnoliopsida</taxon>
        <taxon>eudicotyledons</taxon>
        <taxon>Gunneridae</taxon>
        <taxon>Pentapetalae</taxon>
        <taxon>rosids</taxon>
        <taxon>fabids</taxon>
        <taxon>Malpighiales</taxon>
        <taxon>Rhizophoraceae</taxon>
        <taxon>Rhizophora</taxon>
    </lineage>
</organism>